<evidence type="ECO:0000259" key="10">
    <source>
        <dbReference type="Pfam" id="PF00909"/>
    </source>
</evidence>
<reference evidence="11 12" key="1">
    <citation type="submission" date="2011-10" db="EMBL/GenBank/DDBJ databases">
        <authorList>
            <person name="Genoscope - CEA"/>
        </authorList>
    </citation>
    <scope>NUCLEOTIDE SEQUENCE [LARGE SCALE GENOMIC DNA]</scope>
    <source>
        <strain evidence="11 12">RCC 1105</strain>
    </source>
</reference>
<dbReference type="InterPro" id="IPR029020">
    <property type="entry name" value="Ammonium/urea_transptr"/>
</dbReference>
<feature type="transmembrane region" description="Helical" evidence="8">
    <location>
        <begin position="20"/>
        <end position="42"/>
    </location>
</feature>
<evidence type="ECO:0000256" key="7">
    <source>
        <dbReference type="ARBA" id="ARBA00023177"/>
    </source>
</evidence>
<comment type="similarity">
    <text evidence="2 8">Belongs to the ammonia transporter channel (TC 1.A.11.2) family.</text>
</comment>
<dbReference type="RefSeq" id="XP_007513292.1">
    <property type="nucleotide sequence ID" value="XM_007513230.1"/>
</dbReference>
<comment type="subcellular location">
    <subcellularLocation>
        <location evidence="8">Cell membrane</location>
        <topology evidence="8">Multi-pass membrane protein</topology>
    </subcellularLocation>
    <subcellularLocation>
        <location evidence="1">Membrane</location>
        <topology evidence="1">Multi-pass membrane protein</topology>
    </subcellularLocation>
</comment>
<dbReference type="InterPro" id="IPR001905">
    <property type="entry name" value="Ammonium_transpt"/>
</dbReference>
<dbReference type="SUPFAM" id="SSF111352">
    <property type="entry name" value="Ammonium transporter"/>
    <property type="match status" value="1"/>
</dbReference>
<dbReference type="EMBL" id="FO082274">
    <property type="protein sequence ID" value="CCO16850.1"/>
    <property type="molecule type" value="Genomic_DNA"/>
</dbReference>
<feature type="transmembrane region" description="Helical" evidence="8">
    <location>
        <begin position="418"/>
        <end position="444"/>
    </location>
</feature>
<dbReference type="AlphaFoldDB" id="K8EWM6"/>
<keyword evidence="3 8" id="KW-0813">Transport</keyword>
<evidence type="ECO:0000313" key="11">
    <source>
        <dbReference type="EMBL" id="CCO16850.1"/>
    </source>
</evidence>
<dbReference type="Pfam" id="PF00909">
    <property type="entry name" value="Ammonium_transp"/>
    <property type="match status" value="1"/>
</dbReference>
<feature type="transmembrane region" description="Helical" evidence="8">
    <location>
        <begin position="153"/>
        <end position="174"/>
    </location>
</feature>
<protein>
    <recommendedName>
        <fullName evidence="8">Ammonium transporter</fullName>
    </recommendedName>
</protein>
<dbReference type="eggNOG" id="KOG0682">
    <property type="taxonomic scope" value="Eukaryota"/>
</dbReference>
<evidence type="ECO:0000313" key="12">
    <source>
        <dbReference type="Proteomes" id="UP000198341"/>
    </source>
</evidence>
<keyword evidence="6 8" id="KW-0472">Membrane</keyword>
<dbReference type="NCBIfam" id="TIGR00836">
    <property type="entry name" value="amt"/>
    <property type="match status" value="1"/>
</dbReference>
<dbReference type="OrthoDB" id="534912at2759"/>
<evidence type="ECO:0000256" key="1">
    <source>
        <dbReference type="ARBA" id="ARBA00004141"/>
    </source>
</evidence>
<evidence type="ECO:0000256" key="3">
    <source>
        <dbReference type="ARBA" id="ARBA00022448"/>
    </source>
</evidence>
<gene>
    <name evidence="11" type="ORF">Bathy05g03560</name>
</gene>
<accession>K8EWM6</accession>
<organism evidence="11 12">
    <name type="scientific">Bathycoccus prasinos</name>
    <dbReference type="NCBI Taxonomy" id="41875"/>
    <lineage>
        <taxon>Eukaryota</taxon>
        <taxon>Viridiplantae</taxon>
        <taxon>Chlorophyta</taxon>
        <taxon>Mamiellophyceae</taxon>
        <taxon>Mamiellales</taxon>
        <taxon>Bathycoccaceae</taxon>
        <taxon>Bathycoccus</taxon>
    </lineage>
</organism>
<sequence length="565" mass="60194">MNHISRNLLTLESTEIDLNVFFLLWATTLVFIMQGGFMLLEVGSVSIRNTKNILFKNAFDVCISACCFYLWGYAFAYGDDSSGGFIGTTEFALSDMEKRRSSGENSFAGSISQGHLRADAAFFYAHFAFALSFAATAATIMSGAVAERMNFKAYIPLTVLTVSFIYPMVAHWVWSSKGWMSAFKVDAGSRLFGVGVVDFAGSLVVHVVGGTAALVACWYIGPRSERFGIGGKINELPMQSPVFQMFGTILMWFGWYGFNTGSVGVYVRGDQFEGASRYIVARTAVCTTIAAAFGGLSVVVFDLARNKKQISPQRMNNGILTGLVSISGSCALVHPALAVLIGIVAGIVYSLSSSLLLRRRIDDVVDAVPIHLFGGVWGLIATALFTKESFYNLVYNTPDSQRAYCGAFIGCGKNAGNVLAAALVGLLVVTSFTAAMIYASIVFLENVVKVPLRVASAVESQGLDHSTHFGRAYTELQTTIFQYTTKSGEKASMEMRVRAGDAAKFALALSEVMDAEAGTKEGGSGKFSGLALSGSGGLDAGESGGGRKGFGSLLGNPARTIQESG</sequence>
<dbReference type="STRING" id="41875.K8EWM6"/>
<evidence type="ECO:0000256" key="8">
    <source>
        <dbReference type="RuleBase" id="RU362002"/>
    </source>
</evidence>
<keyword evidence="12" id="KW-1185">Reference proteome</keyword>
<dbReference type="Proteomes" id="UP000198341">
    <property type="component" value="Chromosome 5"/>
</dbReference>
<evidence type="ECO:0000256" key="9">
    <source>
        <dbReference type="SAM" id="MobiDB-lite"/>
    </source>
</evidence>
<dbReference type="PROSITE" id="PS01219">
    <property type="entry name" value="AMMONIUM_TRANSP"/>
    <property type="match status" value="1"/>
</dbReference>
<dbReference type="InterPro" id="IPR024041">
    <property type="entry name" value="NH4_transpt_AmtB-like_dom"/>
</dbReference>
<dbReference type="InterPro" id="IPR018047">
    <property type="entry name" value="Ammonium_transpt_CS"/>
</dbReference>
<dbReference type="Gene3D" id="1.10.3430.10">
    <property type="entry name" value="Ammonium transporter AmtB like domains"/>
    <property type="match status" value="1"/>
</dbReference>
<dbReference type="GO" id="GO:0097272">
    <property type="term" value="P:ammonium homeostasis"/>
    <property type="evidence" value="ECO:0007669"/>
    <property type="project" value="TreeGrafter"/>
</dbReference>
<dbReference type="PANTHER" id="PTHR11730">
    <property type="entry name" value="AMMONIUM TRANSPORTER"/>
    <property type="match status" value="1"/>
</dbReference>
<dbReference type="GO" id="GO:0005886">
    <property type="term" value="C:plasma membrane"/>
    <property type="evidence" value="ECO:0007669"/>
    <property type="project" value="UniProtKB-SubCell"/>
</dbReference>
<dbReference type="PANTHER" id="PTHR11730:SF6">
    <property type="entry name" value="AMMONIUM TRANSPORTER"/>
    <property type="match status" value="1"/>
</dbReference>
<evidence type="ECO:0000256" key="2">
    <source>
        <dbReference type="ARBA" id="ARBA00005887"/>
    </source>
</evidence>
<name>K8EWM6_9CHLO</name>
<dbReference type="KEGG" id="bpg:Bathy05g03560"/>
<feature type="transmembrane region" description="Helical" evidence="8">
    <location>
        <begin position="121"/>
        <end position="141"/>
    </location>
</feature>
<feature type="domain" description="Ammonium transporter AmtB-like" evidence="10">
    <location>
        <begin position="22"/>
        <end position="473"/>
    </location>
</feature>
<evidence type="ECO:0000256" key="5">
    <source>
        <dbReference type="ARBA" id="ARBA00022989"/>
    </source>
</evidence>
<feature type="region of interest" description="Disordered" evidence="9">
    <location>
        <begin position="538"/>
        <end position="565"/>
    </location>
</feature>
<evidence type="ECO:0000256" key="6">
    <source>
        <dbReference type="ARBA" id="ARBA00023136"/>
    </source>
</evidence>
<feature type="transmembrane region" description="Helical" evidence="8">
    <location>
        <begin position="242"/>
        <end position="258"/>
    </location>
</feature>
<dbReference type="GeneID" id="19015859"/>
<feature type="transmembrane region" description="Helical" evidence="8">
    <location>
        <begin position="278"/>
        <end position="303"/>
    </location>
</feature>
<keyword evidence="5 8" id="KW-1133">Transmembrane helix</keyword>
<feature type="transmembrane region" description="Helical" evidence="8">
    <location>
        <begin position="315"/>
        <end position="334"/>
    </location>
</feature>
<dbReference type="GO" id="GO:0008519">
    <property type="term" value="F:ammonium channel activity"/>
    <property type="evidence" value="ECO:0007669"/>
    <property type="project" value="InterPro"/>
</dbReference>
<feature type="transmembrane region" description="Helical" evidence="8">
    <location>
        <begin position="199"/>
        <end position="221"/>
    </location>
</feature>
<proteinExistence type="inferred from homology"/>
<feature type="compositionally biased region" description="Gly residues" evidence="9">
    <location>
        <begin position="538"/>
        <end position="549"/>
    </location>
</feature>
<evidence type="ECO:0000256" key="4">
    <source>
        <dbReference type="ARBA" id="ARBA00022692"/>
    </source>
</evidence>
<feature type="transmembrane region" description="Helical" evidence="8">
    <location>
        <begin position="54"/>
        <end position="74"/>
    </location>
</feature>
<keyword evidence="7 8" id="KW-0924">Ammonia transport</keyword>
<keyword evidence="4 8" id="KW-0812">Transmembrane</keyword>
<feature type="transmembrane region" description="Helical" evidence="8">
    <location>
        <begin position="364"/>
        <end position="385"/>
    </location>
</feature>